<dbReference type="InterPro" id="IPR041489">
    <property type="entry name" value="PDZ_6"/>
</dbReference>
<dbReference type="EMBL" id="AAWS01000017">
    <property type="protein sequence ID" value="EAY28209.1"/>
    <property type="molecule type" value="Genomic_DNA"/>
</dbReference>
<dbReference type="InterPro" id="IPR036034">
    <property type="entry name" value="PDZ_sf"/>
</dbReference>
<gene>
    <name evidence="2" type="ORF">M23134_03470</name>
</gene>
<proteinExistence type="predicted"/>
<dbReference type="eggNOG" id="COG0793">
    <property type="taxonomic scope" value="Bacteria"/>
</dbReference>
<dbReference type="Pfam" id="PF17820">
    <property type="entry name" value="PDZ_6"/>
    <property type="match status" value="1"/>
</dbReference>
<dbReference type="AlphaFoldDB" id="A1ZN28"/>
<dbReference type="SUPFAM" id="SSF50156">
    <property type="entry name" value="PDZ domain-like"/>
    <property type="match status" value="1"/>
</dbReference>
<dbReference type="InterPro" id="IPR021109">
    <property type="entry name" value="Peptidase_aspartic_dom_sf"/>
</dbReference>
<evidence type="ECO:0000259" key="1">
    <source>
        <dbReference type="PROSITE" id="PS50106"/>
    </source>
</evidence>
<dbReference type="Pfam" id="PF13650">
    <property type="entry name" value="Asp_protease_2"/>
    <property type="match status" value="1"/>
</dbReference>
<protein>
    <recommendedName>
        <fullName evidence="1">PDZ domain-containing protein</fullName>
    </recommendedName>
</protein>
<dbReference type="Gene3D" id="2.30.42.10">
    <property type="match status" value="1"/>
</dbReference>
<dbReference type="PROSITE" id="PS50106">
    <property type="entry name" value="PDZ"/>
    <property type="match status" value="1"/>
</dbReference>
<name>A1ZN28_MICM2</name>
<evidence type="ECO:0000313" key="3">
    <source>
        <dbReference type="Proteomes" id="UP000004095"/>
    </source>
</evidence>
<dbReference type="InterPro" id="IPR001478">
    <property type="entry name" value="PDZ"/>
</dbReference>
<dbReference type="Proteomes" id="UP000004095">
    <property type="component" value="Unassembled WGS sequence"/>
</dbReference>
<feature type="domain" description="PDZ" evidence="1">
    <location>
        <begin position="303"/>
        <end position="375"/>
    </location>
</feature>
<dbReference type="SMART" id="SM00228">
    <property type="entry name" value="PDZ"/>
    <property type="match status" value="1"/>
</dbReference>
<dbReference type="CDD" id="cd05483">
    <property type="entry name" value="retropepsin_like_bacteria"/>
    <property type="match status" value="1"/>
</dbReference>
<reference evidence="2 3" key="1">
    <citation type="submission" date="2007-01" db="EMBL/GenBank/DDBJ databases">
        <authorList>
            <person name="Haygood M."/>
            <person name="Podell S."/>
            <person name="Anderson C."/>
            <person name="Hopkinson B."/>
            <person name="Roe K."/>
            <person name="Barbeau K."/>
            <person name="Gaasterland T."/>
            <person name="Ferriera S."/>
            <person name="Johnson J."/>
            <person name="Kravitz S."/>
            <person name="Beeson K."/>
            <person name="Sutton G."/>
            <person name="Rogers Y.-H."/>
            <person name="Friedman R."/>
            <person name="Frazier M."/>
            <person name="Venter J.C."/>
        </authorList>
    </citation>
    <scope>NUCLEOTIDE SEQUENCE [LARGE SCALE GENOMIC DNA]</scope>
    <source>
        <strain evidence="2 3">ATCC 23134</strain>
    </source>
</reference>
<evidence type="ECO:0000313" key="2">
    <source>
        <dbReference type="EMBL" id="EAY28209.1"/>
    </source>
</evidence>
<accession>A1ZN28</accession>
<sequence>MLLSGEFIQAQNYQGFQFKKPHRKKLKRSFTQYNNLIIIPVQINGSKPFNFILDTGVGSTLITDPSVALALDLPMFRKLKVAGVSSQNRLKAHVSNIESIKIFKHIVALKQYVIVLEEDVLNLSGYAGIPIHGIIGYDLFSKFIVKINYDYHKITLYNPERFNYRKKKKHEVLPIRIEAKKPILEAKVWCEQHKQAAPVRLVFDTGAGHALLLYQNSSPGISLPAKTIKAHLGATLSGNLIGKLGKLKQIQLGKYTLPQVVTSFPDSSSYVSMKAFTPRNGNIGLGIIKRFHTIIDYPNKRLIVRPNRHFKDPFDYNRLGMEIIAKAPAYKTFYIAQMREDSPAMKAGLKKGDQILAIDKKPVYNMNISEVYGRLYDHKKKTDKIFIYALRGQELIIATLKVATSL</sequence>
<dbReference type="Gene3D" id="2.40.70.10">
    <property type="entry name" value="Acid Proteases"/>
    <property type="match status" value="2"/>
</dbReference>
<comment type="caution">
    <text evidence="2">The sequence shown here is derived from an EMBL/GenBank/DDBJ whole genome shotgun (WGS) entry which is preliminary data.</text>
</comment>
<dbReference type="InterPro" id="IPR034122">
    <property type="entry name" value="Retropepsin-like_bacterial"/>
</dbReference>
<keyword evidence="3" id="KW-1185">Reference proteome</keyword>
<organism evidence="2 3">
    <name type="scientific">Microscilla marina ATCC 23134</name>
    <dbReference type="NCBI Taxonomy" id="313606"/>
    <lineage>
        <taxon>Bacteria</taxon>
        <taxon>Pseudomonadati</taxon>
        <taxon>Bacteroidota</taxon>
        <taxon>Cytophagia</taxon>
        <taxon>Cytophagales</taxon>
        <taxon>Microscillaceae</taxon>
        <taxon>Microscilla</taxon>
    </lineage>
</organism>